<feature type="domain" description="HNH nuclease" evidence="1">
    <location>
        <begin position="68"/>
        <end position="118"/>
    </location>
</feature>
<evidence type="ECO:0000259" key="1">
    <source>
        <dbReference type="Pfam" id="PF13391"/>
    </source>
</evidence>
<name>A0ABY3M6T2_9FLAO</name>
<dbReference type="InterPro" id="IPR003615">
    <property type="entry name" value="HNH_nuc"/>
</dbReference>
<dbReference type="Proteomes" id="UP000323621">
    <property type="component" value="Unassembled WGS sequence"/>
</dbReference>
<keyword evidence="4" id="KW-1185">Reference proteome</keyword>
<feature type="domain" description="ABC-three component systems C-terminal" evidence="2">
    <location>
        <begin position="145"/>
        <end position="279"/>
    </location>
</feature>
<keyword evidence="3" id="KW-0540">Nuclease</keyword>
<comment type="caution">
    <text evidence="3">The sequence shown here is derived from an EMBL/GenBank/DDBJ whole genome shotgun (WGS) entry which is preliminary data.</text>
</comment>
<evidence type="ECO:0000259" key="2">
    <source>
        <dbReference type="Pfam" id="PF20277"/>
    </source>
</evidence>
<evidence type="ECO:0000313" key="3">
    <source>
        <dbReference type="EMBL" id="TYC07643.1"/>
    </source>
</evidence>
<evidence type="ECO:0000313" key="4">
    <source>
        <dbReference type="Proteomes" id="UP000323621"/>
    </source>
</evidence>
<protein>
    <submittedName>
        <fullName evidence="3">HNH endonuclease</fullName>
    </submittedName>
</protein>
<keyword evidence="3" id="KW-0255">Endonuclease</keyword>
<keyword evidence="3" id="KW-0378">Hydrolase</keyword>
<sequence>MVSACLQLSVTNHATAHTLNVSNKTKQTLSNSRRKIQQNEQLILHSEVNGICPLCPTTLIYEKNGKNQKGFEIAHIYPLNPLPKEVIILKDEQLLNSDSDHGDNLICLCNPCHKRYDKDKTVEEYRELFKIKKDILKRKKEQNIWSKTSIEIQIFEIIELLVAKDLEFENNLEYSPKTIDKKTNDTITVLTKRKIHQNVQDYFYKISDKFKELDFIEPMTTEIISSQIKTHYLLLKKQGTNQKEIFEAMTTWLQKQTKQDNREASEIIISYFIQNCEIF</sequence>
<dbReference type="InterPro" id="IPR046921">
    <property type="entry name" value="ABC-3C_CTD11"/>
</dbReference>
<dbReference type="GO" id="GO:0004519">
    <property type="term" value="F:endonuclease activity"/>
    <property type="evidence" value="ECO:0007669"/>
    <property type="project" value="UniProtKB-KW"/>
</dbReference>
<dbReference type="EMBL" id="VSKN01000058">
    <property type="protein sequence ID" value="TYC07643.1"/>
    <property type="molecule type" value="Genomic_DNA"/>
</dbReference>
<accession>A0ABY3M6T2</accession>
<dbReference type="Pfam" id="PF13391">
    <property type="entry name" value="HNH_2"/>
    <property type="match status" value="1"/>
</dbReference>
<dbReference type="Gene3D" id="1.10.30.50">
    <property type="match status" value="1"/>
</dbReference>
<dbReference type="Pfam" id="PF20277">
    <property type="entry name" value="CTD11"/>
    <property type="match status" value="1"/>
</dbReference>
<proteinExistence type="predicted"/>
<reference evidence="3 4" key="1">
    <citation type="submission" date="2019-08" db="EMBL/GenBank/DDBJ databases">
        <title>Genomes of Antarctic Bizionia species.</title>
        <authorList>
            <person name="Bowman J.P."/>
        </authorList>
    </citation>
    <scope>NUCLEOTIDE SEQUENCE [LARGE SCALE GENOMIC DNA]</scope>
    <source>
        <strain evidence="3 4">IC164</strain>
    </source>
</reference>
<gene>
    <name evidence="3" type="ORF">ES677_14975</name>
</gene>
<organism evidence="3 4">
    <name type="scientific">Bizionia gelidisalsuginis</name>
    <dbReference type="NCBI Taxonomy" id="291188"/>
    <lineage>
        <taxon>Bacteria</taxon>
        <taxon>Pseudomonadati</taxon>
        <taxon>Bacteroidota</taxon>
        <taxon>Flavobacteriia</taxon>
        <taxon>Flavobacteriales</taxon>
        <taxon>Flavobacteriaceae</taxon>
        <taxon>Bizionia</taxon>
    </lineage>
</organism>